<dbReference type="Proteomes" id="UP000826661">
    <property type="component" value="Chromosome II"/>
</dbReference>
<evidence type="ECO:0000313" key="2">
    <source>
        <dbReference type="EMBL" id="QYS96097.1"/>
    </source>
</evidence>
<evidence type="ECO:0000313" key="3">
    <source>
        <dbReference type="Proteomes" id="UP000826661"/>
    </source>
</evidence>
<proteinExistence type="predicted"/>
<evidence type="ECO:0000256" key="1">
    <source>
        <dbReference type="SAM" id="MobiDB-lite"/>
    </source>
</evidence>
<gene>
    <name evidence="2" type="ORF">H0G86_003359</name>
</gene>
<reference evidence="2 3" key="1">
    <citation type="journal article" date="2021" name="BMC Genomics">
        <title>Telomere-to-telomere genome assembly of asparaginase-producing Trichoderma simmonsii.</title>
        <authorList>
            <person name="Chung D."/>
            <person name="Kwon Y.M."/>
            <person name="Yang Y."/>
        </authorList>
    </citation>
    <scope>NUCLEOTIDE SEQUENCE [LARGE SCALE GENOMIC DNA]</scope>
    <source>
        <strain evidence="2 3">GH-Sj1</strain>
    </source>
</reference>
<dbReference type="EMBL" id="CP075865">
    <property type="protein sequence ID" value="QYS96097.1"/>
    <property type="molecule type" value="Genomic_DNA"/>
</dbReference>
<accession>A0A8G0L5D5</accession>
<name>A0A8G0L5D5_9HYPO</name>
<dbReference type="AlphaFoldDB" id="A0A8G0L5D5"/>
<protein>
    <submittedName>
        <fullName evidence="2">Uncharacterized protein</fullName>
    </submittedName>
</protein>
<feature type="compositionally biased region" description="Polar residues" evidence="1">
    <location>
        <begin position="34"/>
        <end position="49"/>
    </location>
</feature>
<feature type="region of interest" description="Disordered" evidence="1">
    <location>
        <begin position="34"/>
        <end position="58"/>
    </location>
</feature>
<sequence length="119" mass="12829">MHVLLPSTSLEASKRCGPKVPGWYFFLRHRPNCSASRSRSPDQNPMSSKVTDRGASASPTMHFRIGGLLAVAAARREMDLFGGGRLKAPSLPAHTLIPFLFLAASASPKFFDISTLSAT</sequence>
<organism evidence="2 3">
    <name type="scientific">Trichoderma simmonsii</name>
    <dbReference type="NCBI Taxonomy" id="1491479"/>
    <lineage>
        <taxon>Eukaryota</taxon>
        <taxon>Fungi</taxon>
        <taxon>Dikarya</taxon>
        <taxon>Ascomycota</taxon>
        <taxon>Pezizomycotina</taxon>
        <taxon>Sordariomycetes</taxon>
        <taxon>Hypocreomycetidae</taxon>
        <taxon>Hypocreales</taxon>
        <taxon>Hypocreaceae</taxon>
        <taxon>Trichoderma</taxon>
    </lineage>
</organism>
<keyword evidence="3" id="KW-1185">Reference proteome</keyword>